<evidence type="ECO:0000256" key="8">
    <source>
        <dbReference type="PROSITE-ProRule" id="PRU00108"/>
    </source>
</evidence>
<comment type="function">
    <text evidence="10">Transcription factor.</text>
</comment>
<dbReference type="AlphaFoldDB" id="A0AAV9FD94"/>
<dbReference type="InterPro" id="IPR001356">
    <property type="entry name" value="HD"/>
</dbReference>
<evidence type="ECO:0000256" key="6">
    <source>
        <dbReference type="ARBA" id="ARBA00023242"/>
    </source>
</evidence>
<comment type="subcellular location">
    <subcellularLocation>
        <location evidence="1 8 9">Nucleus</location>
    </subcellularLocation>
</comment>
<keyword evidence="3 8" id="KW-0238">DNA-binding</keyword>
<evidence type="ECO:0000256" key="2">
    <source>
        <dbReference type="ARBA" id="ARBA00023015"/>
    </source>
</evidence>
<dbReference type="GO" id="GO:0009725">
    <property type="term" value="P:response to hormone"/>
    <property type="evidence" value="ECO:0007669"/>
    <property type="project" value="UniProtKB-ARBA"/>
</dbReference>
<organism evidence="13 14">
    <name type="scientific">Acorus calamus</name>
    <name type="common">Sweet flag</name>
    <dbReference type="NCBI Taxonomy" id="4465"/>
    <lineage>
        <taxon>Eukaryota</taxon>
        <taxon>Viridiplantae</taxon>
        <taxon>Streptophyta</taxon>
        <taxon>Embryophyta</taxon>
        <taxon>Tracheophyta</taxon>
        <taxon>Spermatophyta</taxon>
        <taxon>Magnoliopsida</taxon>
        <taxon>Liliopsida</taxon>
        <taxon>Acoraceae</taxon>
        <taxon>Acorus</taxon>
    </lineage>
</organism>
<dbReference type="SUPFAM" id="SSF46689">
    <property type="entry name" value="Homeodomain-like"/>
    <property type="match status" value="1"/>
</dbReference>
<feature type="region of interest" description="Disordered" evidence="11">
    <location>
        <begin position="49"/>
        <end position="77"/>
    </location>
</feature>
<feature type="domain" description="Homeobox" evidence="12">
    <location>
        <begin position="68"/>
        <end position="128"/>
    </location>
</feature>
<evidence type="ECO:0000256" key="9">
    <source>
        <dbReference type="RuleBase" id="RU000682"/>
    </source>
</evidence>
<evidence type="ECO:0000313" key="14">
    <source>
        <dbReference type="Proteomes" id="UP001180020"/>
    </source>
</evidence>
<feature type="compositionally biased region" description="Low complexity" evidence="11">
    <location>
        <begin position="173"/>
        <end position="187"/>
    </location>
</feature>
<reference evidence="13" key="1">
    <citation type="journal article" date="2023" name="Nat. Commun.">
        <title>Diploid and tetraploid genomes of Acorus and the evolution of monocots.</title>
        <authorList>
            <person name="Ma L."/>
            <person name="Liu K.W."/>
            <person name="Li Z."/>
            <person name="Hsiao Y.Y."/>
            <person name="Qi Y."/>
            <person name="Fu T."/>
            <person name="Tang G.D."/>
            <person name="Zhang D."/>
            <person name="Sun W.H."/>
            <person name="Liu D.K."/>
            <person name="Li Y."/>
            <person name="Chen G.Z."/>
            <person name="Liu X.D."/>
            <person name="Liao X.Y."/>
            <person name="Jiang Y.T."/>
            <person name="Yu X."/>
            <person name="Hao Y."/>
            <person name="Huang J."/>
            <person name="Zhao X.W."/>
            <person name="Ke S."/>
            <person name="Chen Y.Y."/>
            <person name="Wu W.L."/>
            <person name="Hsu J.L."/>
            <person name="Lin Y.F."/>
            <person name="Huang M.D."/>
            <person name="Li C.Y."/>
            <person name="Huang L."/>
            <person name="Wang Z.W."/>
            <person name="Zhao X."/>
            <person name="Zhong W.Y."/>
            <person name="Peng D.H."/>
            <person name="Ahmad S."/>
            <person name="Lan S."/>
            <person name="Zhang J.S."/>
            <person name="Tsai W.C."/>
            <person name="Van de Peer Y."/>
            <person name="Liu Z.J."/>
        </authorList>
    </citation>
    <scope>NUCLEOTIDE SEQUENCE</scope>
    <source>
        <strain evidence="13">CP</strain>
    </source>
</reference>
<dbReference type="SMART" id="SM00389">
    <property type="entry name" value="HOX"/>
    <property type="match status" value="1"/>
</dbReference>
<reference evidence="13" key="2">
    <citation type="submission" date="2023-06" db="EMBL/GenBank/DDBJ databases">
        <authorList>
            <person name="Ma L."/>
            <person name="Liu K.-W."/>
            <person name="Li Z."/>
            <person name="Hsiao Y.-Y."/>
            <person name="Qi Y."/>
            <person name="Fu T."/>
            <person name="Tang G."/>
            <person name="Zhang D."/>
            <person name="Sun W.-H."/>
            <person name="Liu D.-K."/>
            <person name="Li Y."/>
            <person name="Chen G.-Z."/>
            <person name="Liu X.-D."/>
            <person name="Liao X.-Y."/>
            <person name="Jiang Y.-T."/>
            <person name="Yu X."/>
            <person name="Hao Y."/>
            <person name="Huang J."/>
            <person name="Zhao X.-W."/>
            <person name="Ke S."/>
            <person name="Chen Y.-Y."/>
            <person name="Wu W.-L."/>
            <person name="Hsu J.-L."/>
            <person name="Lin Y.-F."/>
            <person name="Huang M.-D."/>
            <person name="Li C.-Y."/>
            <person name="Huang L."/>
            <person name="Wang Z.-W."/>
            <person name="Zhao X."/>
            <person name="Zhong W.-Y."/>
            <person name="Peng D.-H."/>
            <person name="Ahmad S."/>
            <person name="Lan S."/>
            <person name="Zhang J.-S."/>
            <person name="Tsai W.-C."/>
            <person name="Van De Peer Y."/>
            <person name="Liu Z.-J."/>
        </authorList>
    </citation>
    <scope>NUCLEOTIDE SEQUENCE</scope>
    <source>
        <strain evidence="13">CP</strain>
        <tissue evidence="13">Leaves</tissue>
    </source>
</reference>
<dbReference type="InterPro" id="IPR017970">
    <property type="entry name" value="Homeobox_CS"/>
</dbReference>
<feature type="DNA-binding region" description="Homeobox" evidence="8">
    <location>
        <begin position="70"/>
        <end position="129"/>
    </location>
</feature>
<evidence type="ECO:0000256" key="10">
    <source>
        <dbReference type="RuleBase" id="RU369038"/>
    </source>
</evidence>
<dbReference type="InterPro" id="IPR000047">
    <property type="entry name" value="HTH_motif"/>
</dbReference>
<feature type="region of interest" description="Disordered" evidence="11">
    <location>
        <begin position="168"/>
        <end position="192"/>
    </location>
</feature>
<dbReference type="InterPro" id="IPR009057">
    <property type="entry name" value="Homeodomain-like_sf"/>
</dbReference>
<evidence type="ECO:0000256" key="3">
    <source>
        <dbReference type="ARBA" id="ARBA00023125"/>
    </source>
</evidence>
<dbReference type="CDD" id="cd00086">
    <property type="entry name" value="homeodomain"/>
    <property type="match status" value="1"/>
</dbReference>
<dbReference type="EMBL" id="JAUJYO010000002">
    <property type="protein sequence ID" value="KAK1324058.1"/>
    <property type="molecule type" value="Genomic_DNA"/>
</dbReference>
<evidence type="ECO:0000313" key="13">
    <source>
        <dbReference type="EMBL" id="KAK1324058.1"/>
    </source>
</evidence>
<evidence type="ECO:0000256" key="5">
    <source>
        <dbReference type="ARBA" id="ARBA00023163"/>
    </source>
</evidence>
<keyword evidence="14" id="KW-1185">Reference proteome</keyword>
<dbReference type="GO" id="GO:0043565">
    <property type="term" value="F:sequence-specific DNA binding"/>
    <property type="evidence" value="ECO:0007669"/>
    <property type="project" value="TreeGrafter"/>
</dbReference>
<evidence type="ECO:0000256" key="7">
    <source>
        <dbReference type="ARBA" id="ARBA00025748"/>
    </source>
</evidence>
<comment type="caution">
    <text evidence="13">The sequence shown here is derived from an EMBL/GenBank/DDBJ whole genome shotgun (WGS) entry which is preliminary data.</text>
</comment>
<evidence type="ECO:0000256" key="11">
    <source>
        <dbReference type="SAM" id="MobiDB-lite"/>
    </source>
</evidence>
<protein>
    <recommendedName>
        <fullName evidence="10">Homeobox-leucine zipper protein</fullName>
    </recommendedName>
    <alternativeName>
        <fullName evidence="10">HD-ZIP protein</fullName>
    </alternativeName>
    <alternativeName>
        <fullName evidence="10">Homeodomain transcription factor</fullName>
    </alternativeName>
</protein>
<dbReference type="GO" id="GO:0045893">
    <property type="term" value="P:positive regulation of DNA-templated transcription"/>
    <property type="evidence" value="ECO:0007669"/>
    <property type="project" value="TreeGrafter"/>
</dbReference>
<keyword evidence="2 10" id="KW-0805">Transcription regulation</keyword>
<dbReference type="PANTHER" id="PTHR24326:SF527">
    <property type="entry name" value="HOMEOBOX-LEUCINE ZIPPER PROTEIN ATHB-40"/>
    <property type="match status" value="1"/>
</dbReference>
<dbReference type="GO" id="GO:0000981">
    <property type="term" value="F:DNA-binding transcription factor activity, RNA polymerase II-specific"/>
    <property type="evidence" value="ECO:0007669"/>
    <property type="project" value="UniProtKB-UniRule"/>
</dbReference>
<keyword evidence="5 10" id="KW-0804">Transcription</keyword>
<dbReference type="GO" id="GO:0005634">
    <property type="term" value="C:nucleus"/>
    <property type="evidence" value="ECO:0007669"/>
    <property type="project" value="UniProtKB-SubCell"/>
</dbReference>
<accession>A0AAV9FD94</accession>
<gene>
    <name evidence="13" type="primary">ATHB-40</name>
    <name evidence="13" type="ORF">QJS10_CPA02g00417</name>
</gene>
<sequence>MLRLSHYIKRHRTQDQKKETTTTYNMSMDDMEEQMLLLSELYSEYYTSQVPPQGEGKVRRRRKRKGKGEGESKKRRLSDEQVKFLEMSFGRERKLESGRKVNLASELGLDPKQVAVWFQNRRARWKTRQLEEEYSKLKAEKEAIVLDKCHLQAQILKLEQQLSEAEKEIRRLSGQSDGDGSPSSSFSMATNHPLMGDDLHTVQQNEALLYVHENNYIHTMEWLNSYGF</sequence>
<evidence type="ECO:0000259" key="12">
    <source>
        <dbReference type="PROSITE" id="PS50071"/>
    </source>
</evidence>
<dbReference type="PROSITE" id="PS50071">
    <property type="entry name" value="HOMEOBOX_2"/>
    <property type="match status" value="1"/>
</dbReference>
<keyword evidence="6 8" id="KW-0539">Nucleus</keyword>
<dbReference type="FunFam" id="1.10.10.60:FF:000241">
    <property type="entry name" value="homeobox-leucine zipper protein ATHB-40"/>
    <property type="match status" value="1"/>
</dbReference>
<dbReference type="Pfam" id="PF00046">
    <property type="entry name" value="Homeodomain"/>
    <property type="match status" value="1"/>
</dbReference>
<dbReference type="InterPro" id="IPR045224">
    <property type="entry name" value="HDZip_class_I_plant"/>
</dbReference>
<keyword evidence="4 8" id="KW-0371">Homeobox</keyword>
<name>A0AAV9FD94_ACOCL</name>
<dbReference type="PRINTS" id="PR00031">
    <property type="entry name" value="HTHREPRESSR"/>
</dbReference>
<evidence type="ECO:0000256" key="1">
    <source>
        <dbReference type="ARBA" id="ARBA00004123"/>
    </source>
</evidence>
<dbReference type="PROSITE" id="PS00027">
    <property type="entry name" value="HOMEOBOX_1"/>
    <property type="match status" value="1"/>
</dbReference>
<proteinExistence type="inferred from homology"/>
<dbReference type="Proteomes" id="UP001180020">
    <property type="component" value="Unassembled WGS sequence"/>
</dbReference>
<feature type="compositionally biased region" description="Basic and acidic residues" evidence="11">
    <location>
        <begin position="67"/>
        <end position="77"/>
    </location>
</feature>
<comment type="similarity">
    <text evidence="7 10">Belongs to the HD-ZIP homeobox family. Class I subfamily.</text>
</comment>
<evidence type="ECO:0000256" key="4">
    <source>
        <dbReference type="ARBA" id="ARBA00023155"/>
    </source>
</evidence>
<dbReference type="PANTHER" id="PTHR24326">
    <property type="entry name" value="HOMEOBOX-LEUCINE ZIPPER PROTEIN"/>
    <property type="match status" value="1"/>
</dbReference>
<dbReference type="Gene3D" id="1.10.10.60">
    <property type="entry name" value="Homeodomain-like"/>
    <property type="match status" value="1"/>
</dbReference>